<protein>
    <submittedName>
        <fullName evidence="3">Uncharacterized protein</fullName>
    </submittedName>
</protein>
<reference evidence="3 4" key="1">
    <citation type="submission" date="2022-06" db="EMBL/GenBank/DDBJ databases">
        <title>Isolation of gut microbiota from human fecal samples.</title>
        <authorList>
            <person name="Pamer E.G."/>
            <person name="Barat B."/>
            <person name="Waligurski E."/>
            <person name="Medina S."/>
            <person name="Paddock L."/>
            <person name="Mostad J."/>
        </authorList>
    </citation>
    <scope>NUCLEOTIDE SEQUENCE [LARGE SCALE GENOMIC DNA]</scope>
    <source>
        <strain evidence="3 4">DFI.1.1</strain>
    </source>
</reference>
<organism evidence="3 4">
    <name type="scientific">Megasphaera massiliensis</name>
    <dbReference type="NCBI Taxonomy" id="1232428"/>
    <lineage>
        <taxon>Bacteria</taxon>
        <taxon>Bacillati</taxon>
        <taxon>Bacillota</taxon>
        <taxon>Negativicutes</taxon>
        <taxon>Veillonellales</taxon>
        <taxon>Veillonellaceae</taxon>
        <taxon>Megasphaera</taxon>
    </lineage>
</organism>
<proteinExistence type="predicted"/>
<comment type="caution">
    <text evidence="3">The sequence shown here is derived from an EMBL/GenBank/DDBJ whole genome shotgun (WGS) entry which is preliminary data.</text>
</comment>
<gene>
    <name evidence="3" type="ORF">NE675_01590</name>
</gene>
<feature type="coiled-coil region" evidence="1">
    <location>
        <begin position="401"/>
        <end position="428"/>
    </location>
</feature>
<dbReference type="Proteomes" id="UP001206692">
    <property type="component" value="Unassembled WGS sequence"/>
</dbReference>
<name>A0ABT1SPE2_9FIRM</name>
<evidence type="ECO:0000313" key="4">
    <source>
        <dbReference type="Proteomes" id="UP001206692"/>
    </source>
</evidence>
<sequence length="491" mass="53684">MKTIMGLWNRIFQKRNLERQEGTSGKDSQDEQKRQNEDSQIGSTIAGVETARQVQATVAQKFAVPDTYTGNRNLYDDPNAKIAAKKALFKEGTVVKDPYTGERLVLTKKEAKLLYGKDWTKHLAESDHIKALEEIYRETKDNPWLTNEDRRNIANSENNIRVTSRQYNNAKRSRTNKEFVDDKAYRKKTGVKLTRGGGQRAIRDEENAAAIINSQLRQKSMENIISTGHQAGTQTGTSAGVTAVSVATIQNIVQVIKGEKKPGDAIKDIAVTGGQAAVTGYVTGGGLTILSHTLSRSSSGFIQGLMKSNVPGLVINSCMAFGNTLDRYADGKISTQVCLTELGADGLRMGSVGYSMGVGQALIPVPIVGAAIGAAVGPVMTGSLYNMLLGSLGDTEDIRYREKLICQCQEAAEQARQYRRELQAHMDAYFADYGQCFDEALAGIRFSFAVGDADGVIRGANQITRKVGGTVKYESVEEFKTFIDDEEEDLF</sequence>
<accession>A0ABT1SPE2</accession>
<keyword evidence="1" id="KW-0175">Coiled coil</keyword>
<feature type="region of interest" description="Disordered" evidence="2">
    <location>
        <begin position="16"/>
        <end position="45"/>
    </location>
</feature>
<evidence type="ECO:0000256" key="1">
    <source>
        <dbReference type="SAM" id="Coils"/>
    </source>
</evidence>
<dbReference type="RefSeq" id="WP_227166383.1">
    <property type="nucleotide sequence ID" value="NZ_JAJCOC010000001.1"/>
</dbReference>
<keyword evidence="4" id="KW-1185">Reference proteome</keyword>
<feature type="compositionally biased region" description="Basic and acidic residues" evidence="2">
    <location>
        <begin position="27"/>
        <end position="37"/>
    </location>
</feature>
<evidence type="ECO:0000256" key="2">
    <source>
        <dbReference type="SAM" id="MobiDB-lite"/>
    </source>
</evidence>
<evidence type="ECO:0000313" key="3">
    <source>
        <dbReference type="EMBL" id="MCQ5341731.1"/>
    </source>
</evidence>
<dbReference type="EMBL" id="JANGEW010000001">
    <property type="protein sequence ID" value="MCQ5341731.1"/>
    <property type="molecule type" value="Genomic_DNA"/>
</dbReference>